<dbReference type="SMART" id="SM00100">
    <property type="entry name" value="cNMP"/>
    <property type="match status" value="1"/>
</dbReference>
<dbReference type="CDD" id="cd00038">
    <property type="entry name" value="CAP_ED"/>
    <property type="match status" value="1"/>
</dbReference>
<dbReference type="SUPFAM" id="SSF46785">
    <property type="entry name" value="Winged helix' DNA-binding domain"/>
    <property type="match status" value="1"/>
</dbReference>
<dbReference type="InterPro" id="IPR018490">
    <property type="entry name" value="cNMP-bd_dom_sf"/>
</dbReference>
<dbReference type="Gene3D" id="1.10.10.10">
    <property type="entry name" value="Winged helix-like DNA-binding domain superfamily/Winged helix DNA-binding domain"/>
    <property type="match status" value="1"/>
</dbReference>
<dbReference type="InterPro" id="IPR000595">
    <property type="entry name" value="cNMP-bd_dom"/>
</dbReference>
<dbReference type="SUPFAM" id="SSF51206">
    <property type="entry name" value="cAMP-binding domain-like"/>
    <property type="match status" value="1"/>
</dbReference>
<evidence type="ECO:0000256" key="2">
    <source>
        <dbReference type="ARBA" id="ARBA00023125"/>
    </source>
</evidence>
<dbReference type="Proteomes" id="UP000253918">
    <property type="component" value="Unassembled WGS sequence"/>
</dbReference>
<dbReference type="InterPro" id="IPR036388">
    <property type="entry name" value="WH-like_DNA-bd_sf"/>
</dbReference>
<evidence type="ECO:0000259" key="4">
    <source>
        <dbReference type="PROSITE" id="PS51063"/>
    </source>
</evidence>
<dbReference type="InterPro" id="IPR050397">
    <property type="entry name" value="Env_Response_Regulators"/>
</dbReference>
<dbReference type="SMART" id="SM00419">
    <property type="entry name" value="HTH_CRP"/>
    <property type="match status" value="1"/>
</dbReference>
<evidence type="ECO:0000256" key="3">
    <source>
        <dbReference type="ARBA" id="ARBA00023163"/>
    </source>
</evidence>
<dbReference type="GO" id="GO:0005829">
    <property type="term" value="C:cytosol"/>
    <property type="evidence" value="ECO:0007669"/>
    <property type="project" value="TreeGrafter"/>
</dbReference>
<protein>
    <submittedName>
        <fullName evidence="5">Crp/Fnr family transcriptional regulator</fullName>
    </submittedName>
</protein>
<dbReference type="Gene3D" id="2.60.120.10">
    <property type="entry name" value="Jelly Rolls"/>
    <property type="match status" value="1"/>
</dbReference>
<keyword evidence="3" id="KW-0804">Transcription</keyword>
<sequence>MLDEFRSSGTLSHQRSSHPTLLGTRFAASPFLSTEDRLALERVALPARSVAAGKDLLRESERAAHIEVLIDGWACRYKMTRDGHRQIVALLTPGEAANLDALLFTRLHYAVRTLTPTKVLTLPRDRVLALAEQHSGIAKTLGWLALNENAILSQWALCLGRLSARQRLAHLLCEMSARLGDLDDGESRFELPLTQEQIADVLGLTSVHVNRTVQQLRAESLIETKGRTVMIADMDALRQIAGFDPAYLQDGRASAHLAP</sequence>
<keyword evidence="6" id="KW-1185">Reference proteome</keyword>
<accession>A0A369VP73</accession>
<dbReference type="OrthoDB" id="6155297at2"/>
<dbReference type="InterPro" id="IPR014710">
    <property type="entry name" value="RmlC-like_jellyroll"/>
</dbReference>
<dbReference type="GO" id="GO:0003677">
    <property type="term" value="F:DNA binding"/>
    <property type="evidence" value="ECO:0007669"/>
    <property type="project" value="UniProtKB-KW"/>
</dbReference>
<feature type="domain" description="HTH crp-type" evidence="4">
    <location>
        <begin position="162"/>
        <end position="235"/>
    </location>
</feature>
<dbReference type="InterPro" id="IPR036390">
    <property type="entry name" value="WH_DNA-bd_sf"/>
</dbReference>
<dbReference type="RefSeq" id="WP_114689032.1">
    <property type="nucleotide sequence ID" value="NZ_QQNB01000006.1"/>
</dbReference>
<dbReference type="AlphaFoldDB" id="A0A369VP73"/>
<dbReference type="PANTHER" id="PTHR24567">
    <property type="entry name" value="CRP FAMILY TRANSCRIPTIONAL REGULATORY PROTEIN"/>
    <property type="match status" value="1"/>
</dbReference>
<evidence type="ECO:0000313" key="6">
    <source>
        <dbReference type="Proteomes" id="UP000253918"/>
    </source>
</evidence>
<dbReference type="InterPro" id="IPR012318">
    <property type="entry name" value="HTH_CRP"/>
</dbReference>
<keyword evidence="1" id="KW-0805">Transcription regulation</keyword>
<evidence type="ECO:0000256" key="1">
    <source>
        <dbReference type="ARBA" id="ARBA00023015"/>
    </source>
</evidence>
<dbReference type="EMBL" id="QQNB01000006">
    <property type="protein sequence ID" value="RDE04184.1"/>
    <property type="molecule type" value="Genomic_DNA"/>
</dbReference>
<dbReference type="Pfam" id="PF13545">
    <property type="entry name" value="HTH_Crp_2"/>
    <property type="match status" value="1"/>
</dbReference>
<name>A0A369VP73_9SPHN</name>
<evidence type="ECO:0000313" key="5">
    <source>
        <dbReference type="EMBL" id="RDE04184.1"/>
    </source>
</evidence>
<dbReference type="PANTHER" id="PTHR24567:SF68">
    <property type="entry name" value="DNA-BINDING TRANSCRIPTIONAL DUAL REGULATOR CRP"/>
    <property type="match status" value="1"/>
</dbReference>
<keyword evidence="2" id="KW-0238">DNA-binding</keyword>
<dbReference type="Pfam" id="PF00027">
    <property type="entry name" value="cNMP_binding"/>
    <property type="match status" value="1"/>
</dbReference>
<reference evidence="5 6" key="1">
    <citation type="submission" date="2018-07" db="EMBL/GenBank/DDBJ databases">
        <title>a novel species of Sphingomonas isolated from the rhizosphere soil of Araceae plant.</title>
        <authorList>
            <person name="Zhiyong W."/>
            <person name="Qinglan Z."/>
            <person name="Zhiwei F."/>
            <person name="Ding X."/>
            <person name="Gejiao W."/>
            <person name="Shixue Z."/>
        </authorList>
    </citation>
    <scope>NUCLEOTIDE SEQUENCE [LARGE SCALE GENOMIC DNA]</scope>
    <source>
        <strain evidence="5 6">WZY 27</strain>
    </source>
</reference>
<dbReference type="GO" id="GO:0003700">
    <property type="term" value="F:DNA-binding transcription factor activity"/>
    <property type="evidence" value="ECO:0007669"/>
    <property type="project" value="TreeGrafter"/>
</dbReference>
<comment type="caution">
    <text evidence="5">The sequence shown here is derived from an EMBL/GenBank/DDBJ whole genome shotgun (WGS) entry which is preliminary data.</text>
</comment>
<gene>
    <name evidence="5" type="ORF">DVW87_17355</name>
</gene>
<proteinExistence type="predicted"/>
<organism evidence="5 6">
    <name type="scientific">Sphingomonas aracearum</name>
    <dbReference type="NCBI Taxonomy" id="2283317"/>
    <lineage>
        <taxon>Bacteria</taxon>
        <taxon>Pseudomonadati</taxon>
        <taxon>Pseudomonadota</taxon>
        <taxon>Alphaproteobacteria</taxon>
        <taxon>Sphingomonadales</taxon>
        <taxon>Sphingomonadaceae</taxon>
        <taxon>Sphingomonas</taxon>
    </lineage>
</organism>
<dbReference type="PROSITE" id="PS51063">
    <property type="entry name" value="HTH_CRP_2"/>
    <property type="match status" value="1"/>
</dbReference>